<dbReference type="InterPro" id="IPR039670">
    <property type="entry name" value="NPC2-like"/>
</dbReference>
<reference evidence="10 11" key="1">
    <citation type="submission" date="2014-04" db="EMBL/GenBank/DDBJ databases">
        <authorList>
            <consortium name="DOE Joint Genome Institute"/>
            <person name="Kuo A."/>
            <person name="Kohler A."/>
            <person name="Nagy L.G."/>
            <person name="Floudas D."/>
            <person name="Copeland A."/>
            <person name="Barry K.W."/>
            <person name="Cichocki N."/>
            <person name="Veneault-Fourrey C."/>
            <person name="LaButti K."/>
            <person name="Lindquist E.A."/>
            <person name="Lipzen A."/>
            <person name="Lundell T."/>
            <person name="Morin E."/>
            <person name="Murat C."/>
            <person name="Sun H."/>
            <person name="Tunlid A."/>
            <person name="Henrissat B."/>
            <person name="Grigoriev I.V."/>
            <person name="Hibbett D.S."/>
            <person name="Martin F."/>
            <person name="Nordberg H.P."/>
            <person name="Cantor M.N."/>
            <person name="Hua S.X."/>
        </authorList>
    </citation>
    <scope>NUCLEOTIDE SEQUENCE [LARGE SCALE GENOMIC DNA]</scope>
    <source>
        <strain evidence="10 11">LaAM-08-1</strain>
    </source>
</reference>
<name>A0A0C9Y9L8_9AGAR</name>
<dbReference type="EMBL" id="KN838550">
    <property type="protein sequence ID" value="KIK06917.1"/>
    <property type="molecule type" value="Genomic_DNA"/>
</dbReference>
<comment type="function">
    <text evidence="1">Catalyzes the intermembrane transfer of phosphatidylglycerol and phosphatidylinositol.</text>
</comment>
<dbReference type="Proteomes" id="UP000054477">
    <property type="component" value="Unassembled WGS sequence"/>
</dbReference>
<dbReference type="CDD" id="cd00917">
    <property type="entry name" value="PG-PI_TP"/>
    <property type="match status" value="1"/>
</dbReference>
<evidence type="ECO:0000256" key="5">
    <source>
        <dbReference type="ARBA" id="ARBA00022448"/>
    </source>
</evidence>
<organism evidence="10 11">
    <name type="scientific">Laccaria amethystina LaAM-08-1</name>
    <dbReference type="NCBI Taxonomy" id="1095629"/>
    <lineage>
        <taxon>Eukaryota</taxon>
        <taxon>Fungi</taxon>
        <taxon>Dikarya</taxon>
        <taxon>Basidiomycota</taxon>
        <taxon>Agaricomycotina</taxon>
        <taxon>Agaricomycetes</taxon>
        <taxon>Agaricomycetidae</taxon>
        <taxon>Agaricales</taxon>
        <taxon>Agaricineae</taxon>
        <taxon>Hydnangiaceae</taxon>
        <taxon>Laccaria</taxon>
    </lineage>
</organism>
<keyword evidence="5" id="KW-0813">Transport</keyword>
<evidence type="ECO:0000256" key="4">
    <source>
        <dbReference type="ARBA" id="ARBA00016056"/>
    </source>
</evidence>
<evidence type="ECO:0000313" key="10">
    <source>
        <dbReference type="EMBL" id="KIK06917.1"/>
    </source>
</evidence>
<feature type="signal peptide" evidence="8">
    <location>
        <begin position="1"/>
        <end position="18"/>
    </location>
</feature>
<dbReference type="Pfam" id="PF02221">
    <property type="entry name" value="E1_DerP2_DerF2"/>
    <property type="match status" value="1"/>
</dbReference>
<evidence type="ECO:0000313" key="11">
    <source>
        <dbReference type="Proteomes" id="UP000054477"/>
    </source>
</evidence>
<evidence type="ECO:0000256" key="6">
    <source>
        <dbReference type="ARBA" id="ARBA00022729"/>
    </source>
</evidence>
<evidence type="ECO:0000256" key="7">
    <source>
        <dbReference type="ARBA" id="ARBA00023055"/>
    </source>
</evidence>
<dbReference type="STRING" id="1095629.A0A0C9Y9L8"/>
<comment type="similarity">
    <text evidence="2">Belongs to the NPC2 family.</text>
</comment>
<evidence type="ECO:0000259" key="9">
    <source>
        <dbReference type="SMART" id="SM00737"/>
    </source>
</evidence>
<keyword evidence="6 8" id="KW-0732">Signal</keyword>
<accession>A0A0C9Y9L8</accession>
<dbReference type="GO" id="GO:0032366">
    <property type="term" value="P:intracellular sterol transport"/>
    <property type="evidence" value="ECO:0007669"/>
    <property type="project" value="InterPro"/>
</dbReference>
<dbReference type="InterPro" id="IPR014756">
    <property type="entry name" value="Ig_E-set"/>
</dbReference>
<protein>
    <recommendedName>
        <fullName evidence="4">Phosphatidylglycerol/phosphatidylinositol transfer protein</fullName>
    </recommendedName>
</protein>
<dbReference type="FunFam" id="2.70.220.10:FF:000004">
    <property type="entry name" value="Related to phosphatidylglycerol/phosphatidylinositol transfer protein"/>
    <property type="match status" value="1"/>
</dbReference>
<evidence type="ECO:0000256" key="1">
    <source>
        <dbReference type="ARBA" id="ARBA00002053"/>
    </source>
</evidence>
<dbReference type="OrthoDB" id="6409159at2759"/>
<dbReference type="HOGENOM" id="CLU_097982_3_0_1"/>
<feature type="domain" description="MD-2-related lipid-recognition" evidence="9">
    <location>
        <begin position="41"/>
        <end position="163"/>
    </location>
</feature>
<dbReference type="PANTHER" id="PTHR11306">
    <property type="entry name" value="NIEMANN PICK TYPE C2 PROTEIN NPC2-RELATED"/>
    <property type="match status" value="1"/>
</dbReference>
<evidence type="ECO:0000256" key="2">
    <source>
        <dbReference type="ARBA" id="ARBA00006370"/>
    </source>
</evidence>
<keyword evidence="7" id="KW-0445">Lipid transport</keyword>
<dbReference type="InterPro" id="IPR033917">
    <property type="entry name" value="ML_PG-PI_TP"/>
</dbReference>
<dbReference type="Gene3D" id="2.70.220.10">
    <property type="entry name" value="Ganglioside GM2 activator"/>
    <property type="match status" value="2"/>
</dbReference>
<gene>
    <name evidence="10" type="ORF">K443DRAFT_673810</name>
</gene>
<dbReference type="AlphaFoldDB" id="A0A0C9Y9L8"/>
<proteinExistence type="inferred from homology"/>
<dbReference type="InterPro" id="IPR036846">
    <property type="entry name" value="GM2-AP_sf"/>
</dbReference>
<feature type="chain" id="PRO_5002206165" description="Phosphatidylglycerol/phosphatidylinositol transfer protein" evidence="8">
    <location>
        <begin position="19"/>
        <end position="174"/>
    </location>
</feature>
<dbReference type="GO" id="GO:0032934">
    <property type="term" value="F:sterol binding"/>
    <property type="evidence" value="ECO:0007669"/>
    <property type="project" value="InterPro"/>
</dbReference>
<dbReference type="PANTHER" id="PTHR11306:SF0">
    <property type="entry name" value="PHOSPHATIDYLGLYCEROL_PHOSPHATIDYLINOSITOL TRANSFER PROTEIN"/>
    <property type="match status" value="1"/>
</dbReference>
<dbReference type="SMART" id="SM00737">
    <property type="entry name" value="ML"/>
    <property type="match status" value="1"/>
</dbReference>
<sequence>MRLLSLVTLFSVCSISLATPSKNQVALNPEGTVHTTDSWSYVDCGLSTDIIQIESLEVSPDPPQPGKDLTVKVKAHVSQTIEEGAFADVTVKLGLIKLLQKRFDACEEARNVNATVKCPVEPGSYTVEQTVALPREIPRAKFLVKVLGFTVDEEEMLCLELKVDFMKRPFLKLW</sequence>
<dbReference type="FunFam" id="2.70.220.10:FF:000002">
    <property type="entry name" value="Phosphatidylglycerol/phosphatidylinositol transfer protein"/>
    <property type="match status" value="1"/>
</dbReference>
<evidence type="ECO:0000256" key="8">
    <source>
        <dbReference type="SAM" id="SignalP"/>
    </source>
</evidence>
<dbReference type="InterPro" id="IPR003172">
    <property type="entry name" value="ML_dom"/>
</dbReference>
<evidence type="ECO:0000256" key="3">
    <source>
        <dbReference type="ARBA" id="ARBA00011245"/>
    </source>
</evidence>
<keyword evidence="11" id="KW-1185">Reference proteome</keyword>
<comment type="subunit">
    <text evidence="3">Monomer.</text>
</comment>
<dbReference type="SUPFAM" id="SSF81296">
    <property type="entry name" value="E set domains"/>
    <property type="match status" value="1"/>
</dbReference>
<reference evidence="11" key="2">
    <citation type="submission" date="2015-01" db="EMBL/GenBank/DDBJ databases">
        <title>Evolutionary Origins and Diversification of the Mycorrhizal Mutualists.</title>
        <authorList>
            <consortium name="DOE Joint Genome Institute"/>
            <consortium name="Mycorrhizal Genomics Consortium"/>
            <person name="Kohler A."/>
            <person name="Kuo A."/>
            <person name="Nagy L.G."/>
            <person name="Floudas D."/>
            <person name="Copeland A."/>
            <person name="Barry K.W."/>
            <person name="Cichocki N."/>
            <person name="Veneault-Fourrey C."/>
            <person name="LaButti K."/>
            <person name="Lindquist E.A."/>
            <person name="Lipzen A."/>
            <person name="Lundell T."/>
            <person name="Morin E."/>
            <person name="Murat C."/>
            <person name="Riley R."/>
            <person name="Ohm R."/>
            <person name="Sun H."/>
            <person name="Tunlid A."/>
            <person name="Henrissat B."/>
            <person name="Grigoriev I.V."/>
            <person name="Hibbett D.S."/>
            <person name="Martin F."/>
        </authorList>
    </citation>
    <scope>NUCLEOTIDE SEQUENCE [LARGE SCALE GENOMIC DNA]</scope>
    <source>
        <strain evidence="11">LaAM-08-1</strain>
    </source>
</reference>